<dbReference type="Pfam" id="PF20179">
    <property type="entry name" value="MSS51_C"/>
    <property type="match status" value="1"/>
</dbReference>
<organism evidence="3">
    <name type="scientific">Harpegnathos saltator</name>
    <name type="common">Jerdon's jumping ant</name>
    <dbReference type="NCBI Taxonomy" id="610380"/>
    <lineage>
        <taxon>Eukaryota</taxon>
        <taxon>Metazoa</taxon>
        <taxon>Ecdysozoa</taxon>
        <taxon>Arthropoda</taxon>
        <taxon>Hexapoda</taxon>
        <taxon>Insecta</taxon>
        <taxon>Pterygota</taxon>
        <taxon>Neoptera</taxon>
        <taxon>Endopterygota</taxon>
        <taxon>Hymenoptera</taxon>
        <taxon>Apocrita</taxon>
        <taxon>Aculeata</taxon>
        <taxon>Formicoidea</taxon>
        <taxon>Formicidae</taxon>
        <taxon>Ponerinae</taxon>
        <taxon>Ponerini</taxon>
        <taxon>Harpegnathos</taxon>
    </lineage>
</organism>
<name>E2B5R1_HARSA</name>
<accession>E2B5R1</accession>
<dbReference type="OrthoDB" id="5282002at2759"/>
<gene>
    <name evidence="2" type="ORF">EAI_10370</name>
</gene>
<dbReference type="InParanoid" id="E2B5R1"/>
<reference evidence="2 3" key="1">
    <citation type="journal article" date="2010" name="Science">
        <title>Genomic comparison of the ants Camponotus floridanus and Harpegnathos saltator.</title>
        <authorList>
            <person name="Bonasio R."/>
            <person name="Zhang G."/>
            <person name="Ye C."/>
            <person name="Mutti N.S."/>
            <person name="Fang X."/>
            <person name="Qin N."/>
            <person name="Donahue G."/>
            <person name="Yang P."/>
            <person name="Li Q."/>
            <person name="Li C."/>
            <person name="Zhang P."/>
            <person name="Huang Z."/>
            <person name="Berger S.L."/>
            <person name="Reinberg D."/>
            <person name="Wang J."/>
            <person name="Liebig J."/>
        </authorList>
    </citation>
    <scope>NUCLEOTIDE SEQUENCE [LARGE SCALE GENOMIC DNA]</scope>
    <source>
        <strain evidence="2 3">R22 G/1</strain>
    </source>
</reference>
<protein>
    <recommendedName>
        <fullName evidence="1">Mitochondrial splicing suppressor 51-like C-terminal domain-containing protein</fullName>
    </recommendedName>
</protein>
<keyword evidence="3" id="KW-1185">Reference proteome</keyword>
<proteinExistence type="predicted"/>
<feature type="domain" description="Mitochondrial splicing suppressor 51-like C-terminal" evidence="1">
    <location>
        <begin position="90"/>
        <end position="266"/>
    </location>
</feature>
<dbReference type="EMBL" id="GL445880">
    <property type="protein sequence ID" value="EFN88966.1"/>
    <property type="molecule type" value="Genomic_DNA"/>
</dbReference>
<dbReference type="PANTHER" id="PTHR28069:SF2">
    <property type="entry name" value="GH20023P"/>
    <property type="match status" value="1"/>
</dbReference>
<dbReference type="Proteomes" id="UP000008237">
    <property type="component" value="Unassembled WGS sequence"/>
</dbReference>
<dbReference type="InterPro" id="IPR046824">
    <property type="entry name" value="Mss51-like_C"/>
</dbReference>
<evidence type="ECO:0000313" key="2">
    <source>
        <dbReference type="EMBL" id="EFN88966.1"/>
    </source>
</evidence>
<evidence type="ECO:0000259" key="1">
    <source>
        <dbReference type="Pfam" id="PF20179"/>
    </source>
</evidence>
<dbReference type="AlphaFoldDB" id="E2B5R1"/>
<evidence type="ECO:0000313" key="3">
    <source>
        <dbReference type="Proteomes" id="UP000008237"/>
    </source>
</evidence>
<sequence>MIHRPEHEELCNAMIHLSKQKKVRNDDALTLKAWVRFKKDNLAAIQQIILRDLLPYEKQMFLFAKSCFSYARYPRWTPHDYILTDDLSGPLTLFYAIKQARLLHQIRRSSDFVVHIIASKFMDRRNLLAWEILLHEFHQGTNLKLVIIGPELLSDCNILESCRVCVRQSRTFEYEVHRMLYHVYVQRVLREPPNVIVAFDIELKHKLSYEIIKTCQRQCCPVLLTAKSKAIADYNVMMIQEILNSSVDPIISETNKFKSLRPYKDYESDSIFYPNEYLVFYQDLTSVPNCSFQSSTN</sequence>
<dbReference type="PANTHER" id="PTHR28069">
    <property type="entry name" value="GH20023P"/>
    <property type="match status" value="1"/>
</dbReference>